<dbReference type="InterPro" id="IPR006311">
    <property type="entry name" value="TAT_signal"/>
</dbReference>
<dbReference type="PANTHER" id="PTHR42718">
    <property type="entry name" value="MAJOR FACILITATOR SUPERFAMILY MULTIDRUG TRANSPORTER MFSC"/>
    <property type="match status" value="1"/>
</dbReference>
<dbReference type="InterPro" id="IPR011701">
    <property type="entry name" value="MFS"/>
</dbReference>
<evidence type="ECO:0000259" key="8">
    <source>
        <dbReference type="PROSITE" id="PS50850"/>
    </source>
</evidence>
<dbReference type="PANTHER" id="PTHR42718:SF47">
    <property type="entry name" value="METHYL VIOLOGEN RESISTANCE PROTEIN SMVA"/>
    <property type="match status" value="1"/>
</dbReference>
<feature type="transmembrane region" description="Helical" evidence="7">
    <location>
        <begin position="193"/>
        <end position="213"/>
    </location>
</feature>
<feature type="transmembrane region" description="Helical" evidence="7">
    <location>
        <begin position="73"/>
        <end position="92"/>
    </location>
</feature>
<dbReference type="RefSeq" id="WP_286051934.1">
    <property type="nucleotide sequence ID" value="NZ_JASVWF010000001.1"/>
</dbReference>
<dbReference type="Pfam" id="PF07690">
    <property type="entry name" value="MFS_1"/>
    <property type="match status" value="1"/>
</dbReference>
<gene>
    <name evidence="9" type="ORF">QRT03_07640</name>
</gene>
<dbReference type="EMBL" id="JASVWF010000001">
    <property type="protein sequence ID" value="MDL5155822.1"/>
    <property type="molecule type" value="Genomic_DNA"/>
</dbReference>
<feature type="transmembrane region" description="Helical" evidence="7">
    <location>
        <begin position="397"/>
        <end position="417"/>
    </location>
</feature>
<name>A0ABT7M7N4_9PSEU</name>
<organism evidence="9 10">
    <name type="scientific">Actinomycetospora termitidis</name>
    <dbReference type="NCBI Taxonomy" id="3053470"/>
    <lineage>
        <taxon>Bacteria</taxon>
        <taxon>Bacillati</taxon>
        <taxon>Actinomycetota</taxon>
        <taxon>Actinomycetes</taxon>
        <taxon>Pseudonocardiales</taxon>
        <taxon>Pseudonocardiaceae</taxon>
        <taxon>Actinomycetospora</taxon>
    </lineage>
</organism>
<evidence type="ECO:0000256" key="4">
    <source>
        <dbReference type="ARBA" id="ARBA00022692"/>
    </source>
</evidence>
<evidence type="ECO:0000256" key="3">
    <source>
        <dbReference type="ARBA" id="ARBA00022475"/>
    </source>
</evidence>
<keyword evidence="2" id="KW-0813">Transport</keyword>
<evidence type="ECO:0000256" key="1">
    <source>
        <dbReference type="ARBA" id="ARBA00004651"/>
    </source>
</evidence>
<feature type="transmembrane region" description="Helical" evidence="7">
    <location>
        <begin position="326"/>
        <end position="346"/>
    </location>
</feature>
<feature type="transmembrane region" description="Helical" evidence="7">
    <location>
        <begin position="159"/>
        <end position="181"/>
    </location>
</feature>
<accession>A0ABT7M7N4</accession>
<feature type="transmembrane region" description="Helical" evidence="7">
    <location>
        <begin position="98"/>
        <end position="119"/>
    </location>
</feature>
<comment type="caution">
    <text evidence="9">The sequence shown here is derived from an EMBL/GenBank/DDBJ whole genome shotgun (WGS) entry which is preliminary data.</text>
</comment>
<evidence type="ECO:0000313" key="10">
    <source>
        <dbReference type="Proteomes" id="UP001231924"/>
    </source>
</evidence>
<sequence>MSRRALALGVLTAPVLLITLDMTVLGAALPAISEDLRPGAATQLWIVDVYSFVLAGLLVVAGSLGDRIGRRRLLLIGTAAFGLASVAAAFAPSAGALVAARALLGLGGATLMPSTLSLIKTVFPESDARRRAIGVWAAMFSGGAAAGPVIGGWLLEHFWWGSVFLVNVPVCLVLLAAGPFLLPESRDPQPGRFDLVSAALALAAMLPVVYAVKSVATDGFSTAGVTAAVVGLAAGAVFVHRQRTLPDPLIDLTLFSRRAFSVSVATNLLCVFALVGLLVLVPQYLQLVVGMSPLTSAMWLLPGSLAGVAGALVAARLARRFAVRRLVVGGLSVAAVGFAALGLLALGAGPVAIVVGMAVAGLAVAMVETLTTDLVLESAPTDRAGAASAISETGFELGGALGIAVLGSITAAVYRAGLPAGTPGETLGGTLAAGGSATAAGAAFTAALAVAGVVAGVVLAYAAWQARFLRPVVEEPAAPASAVARC</sequence>
<proteinExistence type="predicted"/>
<protein>
    <submittedName>
        <fullName evidence="9">MFS transporter</fullName>
    </submittedName>
</protein>
<comment type="subcellular location">
    <subcellularLocation>
        <location evidence="1">Cell membrane</location>
        <topology evidence="1">Multi-pass membrane protein</topology>
    </subcellularLocation>
</comment>
<evidence type="ECO:0000256" key="5">
    <source>
        <dbReference type="ARBA" id="ARBA00022989"/>
    </source>
</evidence>
<feature type="transmembrane region" description="Helical" evidence="7">
    <location>
        <begin position="297"/>
        <end position="314"/>
    </location>
</feature>
<keyword evidence="5 7" id="KW-1133">Transmembrane helix</keyword>
<dbReference type="Gene3D" id="1.20.1720.10">
    <property type="entry name" value="Multidrug resistance protein D"/>
    <property type="match status" value="1"/>
</dbReference>
<evidence type="ECO:0000256" key="2">
    <source>
        <dbReference type="ARBA" id="ARBA00022448"/>
    </source>
</evidence>
<feature type="transmembrane region" description="Helical" evidence="7">
    <location>
        <begin position="131"/>
        <end position="153"/>
    </location>
</feature>
<dbReference type="PROSITE" id="PS51318">
    <property type="entry name" value="TAT"/>
    <property type="match status" value="1"/>
</dbReference>
<dbReference type="Gene3D" id="1.20.1250.20">
    <property type="entry name" value="MFS general substrate transporter like domains"/>
    <property type="match status" value="1"/>
</dbReference>
<feature type="domain" description="Major facilitator superfamily (MFS) profile" evidence="8">
    <location>
        <begin position="7"/>
        <end position="464"/>
    </location>
</feature>
<evidence type="ECO:0000313" key="9">
    <source>
        <dbReference type="EMBL" id="MDL5155822.1"/>
    </source>
</evidence>
<keyword evidence="3" id="KW-1003">Cell membrane</keyword>
<feature type="transmembrane region" description="Helical" evidence="7">
    <location>
        <begin position="260"/>
        <end position="285"/>
    </location>
</feature>
<keyword evidence="6 7" id="KW-0472">Membrane</keyword>
<dbReference type="SUPFAM" id="SSF103473">
    <property type="entry name" value="MFS general substrate transporter"/>
    <property type="match status" value="1"/>
</dbReference>
<feature type="transmembrane region" description="Helical" evidence="7">
    <location>
        <begin position="219"/>
        <end position="239"/>
    </location>
</feature>
<evidence type="ECO:0000256" key="7">
    <source>
        <dbReference type="SAM" id="Phobius"/>
    </source>
</evidence>
<dbReference type="InterPro" id="IPR036259">
    <property type="entry name" value="MFS_trans_sf"/>
</dbReference>
<feature type="transmembrane region" description="Helical" evidence="7">
    <location>
        <begin position="437"/>
        <end position="464"/>
    </location>
</feature>
<feature type="transmembrane region" description="Helical" evidence="7">
    <location>
        <begin position="352"/>
        <end position="376"/>
    </location>
</feature>
<feature type="transmembrane region" description="Helical" evidence="7">
    <location>
        <begin position="44"/>
        <end position="61"/>
    </location>
</feature>
<dbReference type="PROSITE" id="PS50850">
    <property type="entry name" value="MFS"/>
    <property type="match status" value="1"/>
</dbReference>
<keyword evidence="10" id="KW-1185">Reference proteome</keyword>
<dbReference type="InterPro" id="IPR020846">
    <property type="entry name" value="MFS_dom"/>
</dbReference>
<dbReference type="Proteomes" id="UP001231924">
    <property type="component" value="Unassembled WGS sequence"/>
</dbReference>
<dbReference type="CDD" id="cd17321">
    <property type="entry name" value="MFS_MMR_MDR_like"/>
    <property type="match status" value="1"/>
</dbReference>
<evidence type="ECO:0000256" key="6">
    <source>
        <dbReference type="ARBA" id="ARBA00023136"/>
    </source>
</evidence>
<reference evidence="9 10" key="1">
    <citation type="submission" date="2023-06" db="EMBL/GenBank/DDBJ databases">
        <title>Actinomycetospora Odt1-22.</title>
        <authorList>
            <person name="Supong K."/>
        </authorList>
    </citation>
    <scope>NUCLEOTIDE SEQUENCE [LARGE SCALE GENOMIC DNA]</scope>
    <source>
        <strain evidence="9 10">Odt1-22</strain>
    </source>
</reference>
<keyword evidence="4 7" id="KW-0812">Transmembrane</keyword>